<accession>A0ABS6Y735</accession>
<evidence type="ECO:0000313" key="3">
    <source>
        <dbReference type="Proteomes" id="UP000812077"/>
    </source>
</evidence>
<proteinExistence type="predicted"/>
<evidence type="ECO:0000313" key="2">
    <source>
        <dbReference type="EMBL" id="MBW4754893.1"/>
    </source>
</evidence>
<name>A0ABS6Y735_9BACT</name>
<organism evidence="2 3">
    <name type="scientific">Prevotella melaninogenica</name>
    <dbReference type="NCBI Taxonomy" id="28132"/>
    <lineage>
        <taxon>Bacteria</taxon>
        <taxon>Pseudomonadati</taxon>
        <taxon>Bacteroidota</taxon>
        <taxon>Bacteroidia</taxon>
        <taxon>Bacteroidales</taxon>
        <taxon>Prevotellaceae</taxon>
        <taxon>Prevotella</taxon>
    </lineage>
</organism>
<dbReference type="GeneID" id="23677066"/>
<protein>
    <submittedName>
        <fullName evidence="2">Uncharacterized protein</fullName>
    </submittedName>
</protein>
<reference evidence="2 3" key="1">
    <citation type="submission" date="2021-07" db="EMBL/GenBank/DDBJ databases">
        <title>Genomic diversity and antimicrobial resistance of Prevotella spp. isolated from chronic lung disease airways.</title>
        <authorList>
            <person name="Webb K.A."/>
            <person name="Olagoke O.S."/>
            <person name="Baird T."/>
            <person name="Neill J."/>
            <person name="Pham A."/>
            <person name="Wells T.J."/>
            <person name="Ramsay K.A."/>
            <person name="Bell S.C."/>
            <person name="Sarovich D.S."/>
            <person name="Price E.P."/>
        </authorList>
    </citation>
    <scope>NUCLEOTIDE SEQUENCE [LARGE SCALE GENOMIC DNA]</scope>
    <source>
        <strain evidence="2 3">SCHI0027.S.6</strain>
    </source>
</reference>
<feature type="region of interest" description="Disordered" evidence="1">
    <location>
        <begin position="42"/>
        <end position="67"/>
    </location>
</feature>
<evidence type="ECO:0000256" key="1">
    <source>
        <dbReference type="SAM" id="MobiDB-lite"/>
    </source>
</evidence>
<gene>
    <name evidence="2" type="ORF">KZO77_07520</name>
</gene>
<dbReference type="Proteomes" id="UP000812077">
    <property type="component" value="Unassembled WGS sequence"/>
</dbReference>
<sequence length="67" mass="7217">MKKSYVKPCSTCVIMAVEQAMLAGSKGLRVTNQNLERVDHTIIGSSTPSTPSAGGNAKENPFQYDEE</sequence>
<dbReference type="RefSeq" id="WP_044046158.1">
    <property type="nucleotide sequence ID" value="NZ_CP022041.2"/>
</dbReference>
<dbReference type="EMBL" id="JAHXCP010000010">
    <property type="protein sequence ID" value="MBW4754893.1"/>
    <property type="molecule type" value="Genomic_DNA"/>
</dbReference>
<comment type="caution">
    <text evidence="2">The sequence shown here is derived from an EMBL/GenBank/DDBJ whole genome shotgun (WGS) entry which is preliminary data.</text>
</comment>
<keyword evidence="3" id="KW-1185">Reference proteome</keyword>